<gene>
    <name evidence="5" type="ORF">SAMN04488052_102647</name>
</gene>
<dbReference type="InterPro" id="IPR001478">
    <property type="entry name" value="PDZ"/>
</dbReference>
<dbReference type="Pfam" id="PF13365">
    <property type="entry name" value="Trypsin_2"/>
    <property type="match status" value="1"/>
</dbReference>
<dbReference type="InterPro" id="IPR036034">
    <property type="entry name" value="PDZ_sf"/>
</dbReference>
<dbReference type="GO" id="GO:0004252">
    <property type="term" value="F:serine-type endopeptidase activity"/>
    <property type="evidence" value="ECO:0007669"/>
    <property type="project" value="InterPro"/>
</dbReference>
<dbReference type="InterPro" id="IPR051201">
    <property type="entry name" value="Chloro_Bact_Ser_Proteases"/>
</dbReference>
<keyword evidence="2" id="KW-0378">Hydrolase</keyword>
<dbReference type="SMART" id="SM00228">
    <property type="entry name" value="PDZ"/>
    <property type="match status" value="1"/>
</dbReference>
<organism evidence="5 6">
    <name type="scientific">Aquisalimonas asiatica</name>
    <dbReference type="NCBI Taxonomy" id="406100"/>
    <lineage>
        <taxon>Bacteria</taxon>
        <taxon>Pseudomonadati</taxon>
        <taxon>Pseudomonadota</taxon>
        <taxon>Gammaproteobacteria</taxon>
        <taxon>Chromatiales</taxon>
        <taxon>Ectothiorhodospiraceae</taxon>
        <taxon>Aquisalimonas</taxon>
    </lineage>
</organism>
<feature type="chain" id="PRO_5011571220" evidence="3">
    <location>
        <begin position="27"/>
        <end position="396"/>
    </location>
</feature>
<dbReference type="Proteomes" id="UP000199657">
    <property type="component" value="Unassembled WGS sequence"/>
</dbReference>
<dbReference type="SUPFAM" id="SSF50494">
    <property type="entry name" value="Trypsin-like serine proteases"/>
    <property type="match status" value="1"/>
</dbReference>
<keyword evidence="1 5" id="KW-0645">Protease</keyword>
<keyword evidence="6" id="KW-1185">Reference proteome</keyword>
<accession>A0A1H8SC68</accession>
<feature type="signal peptide" evidence="3">
    <location>
        <begin position="1"/>
        <end position="26"/>
    </location>
</feature>
<dbReference type="InterPro" id="IPR009003">
    <property type="entry name" value="Peptidase_S1_PA"/>
</dbReference>
<dbReference type="GO" id="GO:0006508">
    <property type="term" value="P:proteolysis"/>
    <property type="evidence" value="ECO:0007669"/>
    <property type="project" value="UniProtKB-KW"/>
</dbReference>
<dbReference type="EMBL" id="FOEG01000002">
    <property type="protein sequence ID" value="SEO75773.1"/>
    <property type="molecule type" value="Genomic_DNA"/>
</dbReference>
<dbReference type="AlphaFoldDB" id="A0A1H8SC68"/>
<reference evidence="5 6" key="1">
    <citation type="submission" date="2016-10" db="EMBL/GenBank/DDBJ databases">
        <authorList>
            <person name="de Groot N.N."/>
        </authorList>
    </citation>
    <scope>NUCLEOTIDE SEQUENCE [LARGE SCALE GENOMIC DNA]</scope>
    <source>
        <strain evidence="5 6">CGMCC 1.6291</strain>
    </source>
</reference>
<dbReference type="STRING" id="406100.SAMN04488052_102647"/>
<protein>
    <submittedName>
        <fullName evidence="5">Serine protease, S1-C subfamily, contains C-terminal PDZ domain</fullName>
    </submittedName>
</protein>
<proteinExistence type="predicted"/>
<evidence type="ECO:0000256" key="3">
    <source>
        <dbReference type="SAM" id="SignalP"/>
    </source>
</evidence>
<dbReference type="PANTHER" id="PTHR43343:SF3">
    <property type="entry name" value="PROTEASE DO-LIKE 8, CHLOROPLASTIC"/>
    <property type="match status" value="1"/>
</dbReference>
<dbReference type="Gene3D" id="2.40.10.120">
    <property type="match status" value="1"/>
</dbReference>
<dbReference type="PRINTS" id="PR00834">
    <property type="entry name" value="PROTEASES2C"/>
</dbReference>
<name>A0A1H8SC68_9GAMM</name>
<dbReference type="SUPFAM" id="SSF50156">
    <property type="entry name" value="PDZ domain-like"/>
    <property type="match status" value="1"/>
</dbReference>
<sequence>MVFPSTARRAWIIAACALVLVGCATSEPPRPAPELLDRVAFPFTQGVPQERPQPPLRTEGLQDDELNTVSVYRDRIRGVVNITSLSAYRTRFGRPFPDSGTGSGFIIDQQGTVVTNHHVVERGQRLIVTLYDGSLYRAEVVGTDPELDLAVLRFNPQGRELTTLPRGRSDELQVGQSVYALGNPFGLEGTLTTGVVSALNRPVQTDSGFIMRDLVQTDAAINPGNSGGPLLDSRGRVIAVNTMMISPGPGSVGIGLAVPVNAVDRVVGQILREGRVTRGWIDVRGLALTPALASAGGLPVRQGILVTHVQPGSEAEAAGLRGGDGQHRVRYGPHRVPMGGDVIVAINGEPTTSVAELFASLEATRPDDEATLTVLRDGQRRQVSITLSARPGTQGQ</sequence>
<evidence type="ECO:0000313" key="6">
    <source>
        <dbReference type="Proteomes" id="UP000199657"/>
    </source>
</evidence>
<dbReference type="RefSeq" id="WP_171909854.1">
    <property type="nucleotide sequence ID" value="NZ_FOEG01000002.1"/>
</dbReference>
<dbReference type="Pfam" id="PF13180">
    <property type="entry name" value="PDZ_2"/>
    <property type="match status" value="1"/>
</dbReference>
<evidence type="ECO:0000313" key="5">
    <source>
        <dbReference type="EMBL" id="SEO75773.1"/>
    </source>
</evidence>
<keyword evidence="3" id="KW-0732">Signal</keyword>
<evidence type="ECO:0000256" key="2">
    <source>
        <dbReference type="ARBA" id="ARBA00022801"/>
    </source>
</evidence>
<dbReference type="PANTHER" id="PTHR43343">
    <property type="entry name" value="PEPTIDASE S12"/>
    <property type="match status" value="1"/>
</dbReference>
<dbReference type="Gene3D" id="2.30.42.10">
    <property type="match status" value="1"/>
</dbReference>
<dbReference type="InterPro" id="IPR001940">
    <property type="entry name" value="Peptidase_S1C"/>
</dbReference>
<feature type="domain" description="PDZ" evidence="4">
    <location>
        <begin position="282"/>
        <end position="378"/>
    </location>
</feature>
<evidence type="ECO:0000259" key="4">
    <source>
        <dbReference type="SMART" id="SM00228"/>
    </source>
</evidence>
<evidence type="ECO:0000256" key="1">
    <source>
        <dbReference type="ARBA" id="ARBA00022670"/>
    </source>
</evidence>